<keyword evidence="3" id="KW-1003">Cell membrane</keyword>
<dbReference type="Pfam" id="PF00528">
    <property type="entry name" value="BPD_transp_1"/>
    <property type="match status" value="2"/>
</dbReference>
<feature type="transmembrane region" description="Helical" evidence="8">
    <location>
        <begin position="215"/>
        <end position="233"/>
    </location>
</feature>
<evidence type="ECO:0000259" key="10">
    <source>
        <dbReference type="PROSITE" id="PS50928"/>
    </source>
</evidence>
<proteinExistence type="inferred from homology"/>
<evidence type="ECO:0000256" key="8">
    <source>
        <dbReference type="RuleBase" id="RU363032"/>
    </source>
</evidence>
<evidence type="ECO:0000256" key="9">
    <source>
        <dbReference type="SAM" id="MobiDB-lite"/>
    </source>
</evidence>
<feature type="transmembrane region" description="Helical" evidence="8">
    <location>
        <begin position="118"/>
        <end position="139"/>
    </location>
</feature>
<evidence type="ECO:0000256" key="5">
    <source>
        <dbReference type="ARBA" id="ARBA00022692"/>
    </source>
</evidence>
<protein>
    <submittedName>
        <fullName evidence="11">Iron ABC transporter permease</fullName>
    </submittedName>
</protein>
<dbReference type="PANTHER" id="PTHR43357:SF3">
    <property type="entry name" value="FE(3+)-TRANSPORT SYSTEM PERMEASE PROTEIN FBPB 2"/>
    <property type="match status" value="1"/>
</dbReference>
<dbReference type="EMBL" id="JANCLU010000038">
    <property type="protein sequence ID" value="MCP8941122.1"/>
    <property type="molecule type" value="Genomic_DNA"/>
</dbReference>
<keyword evidence="2 8" id="KW-0813">Transport</keyword>
<dbReference type="CDD" id="cd06261">
    <property type="entry name" value="TM_PBP2"/>
    <property type="match status" value="2"/>
</dbReference>
<feature type="transmembrane region" description="Helical" evidence="8">
    <location>
        <begin position="495"/>
        <end position="513"/>
    </location>
</feature>
<keyword evidence="5 8" id="KW-0812">Transmembrane</keyword>
<dbReference type="InterPro" id="IPR035906">
    <property type="entry name" value="MetI-like_sf"/>
</dbReference>
<dbReference type="PROSITE" id="PS50928">
    <property type="entry name" value="ABC_TM1"/>
    <property type="match status" value="2"/>
</dbReference>
<dbReference type="SUPFAM" id="SSF161098">
    <property type="entry name" value="MetI-like"/>
    <property type="match status" value="2"/>
</dbReference>
<feature type="transmembrane region" description="Helical" evidence="8">
    <location>
        <begin position="30"/>
        <end position="55"/>
    </location>
</feature>
<feature type="domain" description="ABC transmembrane type-1" evidence="10">
    <location>
        <begin position="306"/>
        <end position="514"/>
    </location>
</feature>
<keyword evidence="12" id="KW-1185">Reference proteome</keyword>
<keyword evidence="4" id="KW-0997">Cell inner membrane</keyword>
<feature type="region of interest" description="Disordered" evidence="9">
    <location>
        <begin position="523"/>
        <end position="542"/>
    </location>
</feature>
<dbReference type="Gene3D" id="1.10.3720.10">
    <property type="entry name" value="MetI-like"/>
    <property type="match status" value="2"/>
</dbReference>
<evidence type="ECO:0000256" key="3">
    <source>
        <dbReference type="ARBA" id="ARBA00022475"/>
    </source>
</evidence>
<organism evidence="11 12">
    <name type="scientific">Alsobacter ponti</name>
    <dbReference type="NCBI Taxonomy" id="2962936"/>
    <lineage>
        <taxon>Bacteria</taxon>
        <taxon>Pseudomonadati</taxon>
        <taxon>Pseudomonadota</taxon>
        <taxon>Alphaproteobacteria</taxon>
        <taxon>Hyphomicrobiales</taxon>
        <taxon>Alsobacteraceae</taxon>
        <taxon>Alsobacter</taxon>
    </lineage>
</organism>
<feature type="transmembrane region" description="Helical" evidence="8">
    <location>
        <begin position="254"/>
        <end position="282"/>
    </location>
</feature>
<evidence type="ECO:0000256" key="2">
    <source>
        <dbReference type="ARBA" id="ARBA00022448"/>
    </source>
</evidence>
<evidence type="ECO:0000256" key="6">
    <source>
        <dbReference type="ARBA" id="ARBA00022989"/>
    </source>
</evidence>
<sequence length="542" mass="56213">MSLALIALGGDASTLEHVARNVLPDAMAQTAMLLAGVAVLVSVVGVGTAWLVTAYRFPGRGALAMALILPLAMPAYIVAYVYVEILEPLGPVQGGLRALFGWRSRADYWFPEIRSLPGAVLVLGFVLYPYVYMTARALFSVQSANLIEVARTLGARPWELFRAVALPLARPALALGLSLALLETLNDIGASEYLGVRTLTVSIYTTWVNRNSLEGAAQIACVMLAVVAVILWLERRARGARGFTASVKRPRQATPLALSGGAGFAAALACALPVVVGFAIPAALLVREAVSRTLRKGVPAEFWHALGLTLAYAAAATCLVLVLGAVVAAAVRMVRGRKVAALARVASLGYAMPGTVLAVGLLTPLATVDNALANAIRAMTGVSPGLILTGSGAAVVVAYTVRFLGIAAGGIESGMSRISTHMDDAARTLGRRPGEILRLIHLPLARPALASAALLVFVDAMKELPATLLLRPLNADTLATAVYAQAARGVFEDGALAALAIVLAGLAPVLLMLRLSAPGGQRGPAEPAEAFALEDPSGLAPR</sequence>
<name>A0ABT1LHY6_9HYPH</name>
<feature type="transmembrane region" description="Helical" evidence="8">
    <location>
        <begin position="302"/>
        <end position="329"/>
    </location>
</feature>
<feature type="transmembrane region" description="Helical" evidence="8">
    <location>
        <begin position="386"/>
        <end position="411"/>
    </location>
</feature>
<dbReference type="RefSeq" id="WP_254746664.1">
    <property type="nucleotide sequence ID" value="NZ_JANCLU010000038.1"/>
</dbReference>
<accession>A0ABT1LHY6</accession>
<feature type="transmembrane region" description="Helical" evidence="8">
    <location>
        <begin position="62"/>
        <end position="83"/>
    </location>
</feature>
<dbReference type="InterPro" id="IPR000515">
    <property type="entry name" value="MetI-like"/>
</dbReference>
<feature type="domain" description="ABC transmembrane type-1" evidence="10">
    <location>
        <begin position="27"/>
        <end position="235"/>
    </location>
</feature>
<dbReference type="Proteomes" id="UP001205890">
    <property type="component" value="Unassembled WGS sequence"/>
</dbReference>
<keyword evidence="7 8" id="KW-0472">Membrane</keyword>
<gene>
    <name evidence="11" type="ORF">NK718_21590</name>
</gene>
<comment type="caution">
    <text evidence="11">The sequence shown here is derived from an EMBL/GenBank/DDBJ whole genome shotgun (WGS) entry which is preliminary data.</text>
</comment>
<dbReference type="PANTHER" id="PTHR43357">
    <property type="entry name" value="INNER MEMBRANE ABC TRANSPORTER PERMEASE PROTEIN YDCV"/>
    <property type="match status" value="1"/>
</dbReference>
<keyword evidence="6 8" id="KW-1133">Transmembrane helix</keyword>
<feature type="transmembrane region" description="Helical" evidence="8">
    <location>
        <begin position="160"/>
        <end position="182"/>
    </location>
</feature>
<comment type="subcellular location">
    <subcellularLocation>
        <location evidence="1">Cell inner membrane</location>
        <topology evidence="1">Multi-pass membrane protein</topology>
    </subcellularLocation>
    <subcellularLocation>
        <location evidence="8">Cell membrane</location>
        <topology evidence="8">Multi-pass membrane protein</topology>
    </subcellularLocation>
</comment>
<reference evidence="11 12" key="1">
    <citation type="submission" date="2022-07" db="EMBL/GenBank/DDBJ databases">
        <authorList>
            <person name="Li W.-J."/>
            <person name="Deng Q.-Q."/>
        </authorList>
    </citation>
    <scope>NUCLEOTIDE SEQUENCE [LARGE SCALE GENOMIC DNA]</scope>
    <source>
        <strain evidence="11 12">SYSU M60028</strain>
    </source>
</reference>
<evidence type="ECO:0000256" key="1">
    <source>
        <dbReference type="ARBA" id="ARBA00004429"/>
    </source>
</evidence>
<evidence type="ECO:0000256" key="7">
    <source>
        <dbReference type="ARBA" id="ARBA00023136"/>
    </source>
</evidence>
<evidence type="ECO:0000313" key="12">
    <source>
        <dbReference type="Proteomes" id="UP001205890"/>
    </source>
</evidence>
<feature type="transmembrane region" description="Helical" evidence="8">
    <location>
        <begin position="341"/>
        <end position="366"/>
    </location>
</feature>
<evidence type="ECO:0000256" key="4">
    <source>
        <dbReference type="ARBA" id="ARBA00022519"/>
    </source>
</evidence>
<evidence type="ECO:0000313" key="11">
    <source>
        <dbReference type="EMBL" id="MCP8941122.1"/>
    </source>
</evidence>
<comment type="similarity">
    <text evidence="8">Belongs to the binding-protein-dependent transport system permease family.</text>
</comment>